<dbReference type="InterPro" id="IPR037120">
    <property type="entry name" value="Haem_peroxidase_sf_animal"/>
</dbReference>
<keyword evidence="9" id="KW-0812">Transmembrane</keyword>
<dbReference type="PRINTS" id="PR00457">
    <property type="entry name" value="ANPEROXIDASE"/>
</dbReference>
<dbReference type="RefSeq" id="XP_011505800.1">
    <property type="nucleotide sequence ID" value="XM_011507498.1"/>
</dbReference>
<evidence type="ECO:0000256" key="6">
    <source>
        <dbReference type="ARBA" id="ARBA00023002"/>
    </source>
</evidence>
<dbReference type="InterPro" id="IPR010255">
    <property type="entry name" value="Haem_peroxidase_sf"/>
</dbReference>
<keyword evidence="5" id="KW-0732">Signal</keyword>
<dbReference type="GO" id="GO:0022412">
    <property type="term" value="P:cellular process involved in reproduction in multicellular organism"/>
    <property type="evidence" value="ECO:0007669"/>
    <property type="project" value="UniProtKB-ARBA"/>
</dbReference>
<evidence type="ECO:0000256" key="8">
    <source>
        <dbReference type="PIRSR" id="PIRSR619791-2"/>
    </source>
</evidence>
<evidence type="ECO:0000313" key="11">
    <source>
        <dbReference type="RefSeq" id="XP_011505800.1"/>
    </source>
</evidence>
<keyword evidence="9" id="KW-0472">Membrane</keyword>
<dbReference type="GO" id="GO:0006979">
    <property type="term" value="P:response to oxidative stress"/>
    <property type="evidence" value="ECO:0007669"/>
    <property type="project" value="InterPro"/>
</dbReference>
<dbReference type="FunFam" id="1.10.640.10:FF:000003">
    <property type="entry name" value="chorion peroxidase"/>
    <property type="match status" value="1"/>
</dbReference>
<dbReference type="CDD" id="cd09823">
    <property type="entry name" value="peroxinectin_like"/>
    <property type="match status" value="1"/>
</dbReference>
<dbReference type="GO" id="GO:0046872">
    <property type="term" value="F:metal ion binding"/>
    <property type="evidence" value="ECO:0007669"/>
    <property type="project" value="UniProtKB-KW"/>
</dbReference>
<dbReference type="GO" id="GO:0005576">
    <property type="term" value="C:extracellular region"/>
    <property type="evidence" value="ECO:0007669"/>
    <property type="project" value="UniProtKB-SubCell"/>
</dbReference>
<protein>
    <submittedName>
        <fullName evidence="11">Peroxidase-like</fullName>
    </submittedName>
</protein>
<keyword evidence="3" id="KW-0575">Peroxidase</keyword>
<gene>
    <name evidence="11" type="primary">LOC105368486</name>
</gene>
<keyword evidence="7 8" id="KW-0408">Iron</keyword>
<evidence type="ECO:0000256" key="4">
    <source>
        <dbReference type="ARBA" id="ARBA00022617"/>
    </source>
</evidence>
<sequence>MRQPTERTLLTLGKGQQGHIEFASALRRRKNRIRQFQCCVCATFIATFIMALVVTISYSASHPDIFPPEINVSQLDRAQEMSTGRLKLSGHIFAPLIPSLNQTIVMTLSESEQAAAIKAGNDAIAVRRLADSLTKPLPSPSPNSRHQYAMSTSQRADHLALVGVAELAATKKVESARSFMGKPTSFGSILDAGWAPKDVCMAYSNIKCPSYASMYRTFDGSCNHPLQLGRAFTPYSRVLPPDYADGIEIPRVSLFGNPLPSARKISLQVHPPSPSINPSFTVMLAVFGQFLDHDITATAISQGTNGSSLSCCPPSGDHPECFPVKVGPGDPVYDIAGSSCMEFVRSAPAALCTIGPRQQLNQVTAFIDGSVIYGSDVDTAKSLREFSGGRLRMQITPDKRSLLPASRNANDGCNRQTEFVRGRYCFATGDARANENLHLTTMHLLWARQHNVLANELTKLNPMWNDEKIYQESRRIVGAQLQHITYNEFLPIVLGETEISRRNLKPLSKGFKLLNNNSDVNPAIANHFASAAFRFAHTLLPGLMKVTDKQKGTFSYIQLHKILFNPYSLYNEGGVENSVSTATSNLIQKTSTHVTSQLTKHLFQDKMVNQTLPCGLDLVSLNIQRGRDHGLPGFTKWREYCGLRKILNFEDLKEEMDVEALDEISKLYNNVDDIDLYTGALAELPKSDGLIGPTFTCLIADQFERLQVGDKYWYESANQSGSFNEDQLKELRKISLARIICETSDNITEIQAQVMRSIGPNNPIISCEDIPSVSLDPWKIETTNFTESRGEIPREFWLSFKNEINKTISDVISKIMIKKSSSGSDSFDWTTFENDINITFIDLKNKFTAFYPQLFKSISSVKNITASAGFN</sequence>
<dbReference type="GeneID" id="105368486"/>
<evidence type="ECO:0000313" key="10">
    <source>
        <dbReference type="Proteomes" id="UP000695007"/>
    </source>
</evidence>
<dbReference type="Gene3D" id="1.10.640.10">
    <property type="entry name" value="Haem peroxidase domain superfamily, animal type"/>
    <property type="match status" value="1"/>
</dbReference>
<dbReference type="SUPFAM" id="SSF48113">
    <property type="entry name" value="Heme-dependent peroxidases"/>
    <property type="match status" value="1"/>
</dbReference>
<evidence type="ECO:0000256" key="9">
    <source>
        <dbReference type="SAM" id="Phobius"/>
    </source>
</evidence>
<dbReference type="Proteomes" id="UP000695007">
    <property type="component" value="Unplaced"/>
</dbReference>
<keyword evidence="9" id="KW-1133">Transmembrane helix</keyword>
<dbReference type="Pfam" id="PF03098">
    <property type="entry name" value="An_peroxidase"/>
    <property type="match status" value="1"/>
</dbReference>
<comment type="subcellular location">
    <subcellularLocation>
        <location evidence="1">Secreted</location>
    </subcellularLocation>
</comment>
<keyword evidence="4 8" id="KW-0349">Heme</keyword>
<accession>A0AAJ6YWQ0</accession>
<dbReference type="PANTHER" id="PTHR11475">
    <property type="entry name" value="OXIDASE/PEROXIDASE"/>
    <property type="match status" value="1"/>
</dbReference>
<organism evidence="10 11">
    <name type="scientific">Ceratosolen solmsi marchali</name>
    <dbReference type="NCBI Taxonomy" id="326594"/>
    <lineage>
        <taxon>Eukaryota</taxon>
        <taxon>Metazoa</taxon>
        <taxon>Ecdysozoa</taxon>
        <taxon>Arthropoda</taxon>
        <taxon>Hexapoda</taxon>
        <taxon>Insecta</taxon>
        <taxon>Pterygota</taxon>
        <taxon>Neoptera</taxon>
        <taxon>Endopterygota</taxon>
        <taxon>Hymenoptera</taxon>
        <taxon>Apocrita</taxon>
        <taxon>Proctotrupomorpha</taxon>
        <taxon>Chalcidoidea</taxon>
        <taxon>Agaonidae</taxon>
        <taxon>Agaoninae</taxon>
        <taxon>Ceratosolen</taxon>
    </lineage>
</organism>
<evidence type="ECO:0000256" key="3">
    <source>
        <dbReference type="ARBA" id="ARBA00022559"/>
    </source>
</evidence>
<evidence type="ECO:0000256" key="1">
    <source>
        <dbReference type="ARBA" id="ARBA00004613"/>
    </source>
</evidence>
<dbReference type="PANTHER" id="PTHR11475:SF141">
    <property type="entry name" value="CARDINAL"/>
    <property type="match status" value="1"/>
</dbReference>
<dbReference type="GO" id="GO:0004601">
    <property type="term" value="F:peroxidase activity"/>
    <property type="evidence" value="ECO:0007669"/>
    <property type="project" value="UniProtKB-KW"/>
</dbReference>
<keyword evidence="6" id="KW-0560">Oxidoreductase</keyword>
<feature type="binding site" description="axial binding residue" evidence="8">
    <location>
        <position position="537"/>
    </location>
    <ligand>
        <name>heme b</name>
        <dbReference type="ChEBI" id="CHEBI:60344"/>
    </ligand>
    <ligandPart>
        <name>Fe</name>
        <dbReference type="ChEBI" id="CHEBI:18248"/>
    </ligandPart>
</feature>
<keyword evidence="10" id="KW-1185">Reference proteome</keyword>
<reference evidence="11" key="1">
    <citation type="submission" date="2025-08" db="UniProtKB">
        <authorList>
            <consortium name="RefSeq"/>
        </authorList>
    </citation>
    <scope>IDENTIFICATION</scope>
</reference>
<keyword evidence="2" id="KW-0964">Secreted</keyword>
<dbReference type="AlphaFoldDB" id="A0AAJ6YWQ0"/>
<keyword evidence="8" id="KW-0479">Metal-binding</keyword>
<proteinExistence type="predicted"/>
<evidence type="ECO:0000256" key="7">
    <source>
        <dbReference type="ARBA" id="ARBA00023004"/>
    </source>
</evidence>
<dbReference type="PROSITE" id="PS50292">
    <property type="entry name" value="PEROXIDASE_3"/>
    <property type="match status" value="1"/>
</dbReference>
<dbReference type="GO" id="GO:0020037">
    <property type="term" value="F:heme binding"/>
    <property type="evidence" value="ECO:0007669"/>
    <property type="project" value="InterPro"/>
</dbReference>
<evidence type="ECO:0000256" key="2">
    <source>
        <dbReference type="ARBA" id="ARBA00022525"/>
    </source>
</evidence>
<name>A0AAJ6YWQ0_9HYME</name>
<evidence type="ECO:0000256" key="5">
    <source>
        <dbReference type="ARBA" id="ARBA00022729"/>
    </source>
</evidence>
<dbReference type="InterPro" id="IPR019791">
    <property type="entry name" value="Haem_peroxidase_animal"/>
</dbReference>
<feature type="transmembrane region" description="Helical" evidence="9">
    <location>
        <begin position="36"/>
        <end position="58"/>
    </location>
</feature>
<dbReference type="KEGG" id="csol:105368486"/>